<feature type="compositionally biased region" description="Basic residues" evidence="10">
    <location>
        <begin position="83"/>
        <end position="97"/>
    </location>
</feature>
<accession>A0A9W7X2B0</accession>
<evidence type="ECO:0000256" key="11">
    <source>
        <dbReference type="SAM" id="Phobius"/>
    </source>
</evidence>
<dbReference type="Gene3D" id="2.10.25.10">
    <property type="entry name" value="Laminin"/>
    <property type="match status" value="1"/>
</dbReference>
<evidence type="ECO:0000256" key="3">
    <source>
        <dbReference type="ARBA" id="ARBA00022692"/>
    </source>
</evidence>
<keyword evidence="6" id="KW-0339">Growth factor</keyword>
<dbReference type="InterPro" id="IPR000742">
    <property type="entry name" value="EGF"/>
</dbReference>
<keyword evidence="2 9" id="KW-0245">EGF-like domain</keyword>
<dbReference type="GO" id="GO:0016020">
    <property type="term" value="C:membrane"/>
    <property type="evidence" value="ECO:0007669"/>
    <property type="project" value="UniProtKB-SubCell"/>
</dbReference>
<dbReference type="AlphaFoldDB" id="A0A9W7X2B0"/>
<evidence type="ECO:0000313" key="14">
    <source>
        <dbReference type="EMBL" id="KAI7813210.1"/>
    </source>
</evidence>
<feature type="compositionally biased region" description="Acidic residues" evidence="10">
    <location>
        <begin position="49"/>
        <end position="58"/>
    </location>
</feature>
<keyword evidence="15" id="KW-1185">Reference proteome</keyword>
<name>A0A9W7X2B0_TRIRA</name>
<feature type="non-terminal residue" evidence="14">
    <location>
        <position position="229"/>
    </location>
</feature>
<evidence type="ECO:0000256" key="9">
    <source>
        <dbReference type="PROSITE-ProRule" id="PRU00076"/>
    </source>
</evidence>
<dbReference type="PROSITE" id="PS50026">
    <property type="entry name" value="EGF_3"/>
    <property type="match status" value="1"/>
</dbReference>
<protein>
    <submittedName>
        <fullName evidence="14">Proheparin-binding EGF-like growth factor</fullName>
    </submittedName>
</protein>
<evidence type="ECO:0000256" key="2">
    <source>
        <dbReference type="ARBA" id="ARBA00022536"/>
    </source>
</evidence>
<feature type="region of interest" description="Disordered" evidence="10">
    <location>
        <begin position="44"/>
        <end position="116"/>
    </location>
</feature>
<evidence type="ECO:0000259" key="13">
    <source>
        <dbReference type="PROSITE" id="PS50026"/>
    </source>
</evidence>
<dbReference type="GO" id="GO:0045840">
    <property type="term" value="P:positive regulation of mitotic nuclear division"/>
    <property type="evidence" value="ECO:0007669"/>
    <property type="project" value="TreeGrafter"/>
</dbReference>
<reference evidence="14" key="1">
    <citation type="submission" date="2021-02" db="EMBL/GenBank/DDBJ databases">
        <title>Comparative genomics reveals that relaxation of natural selection precedes convergent phenotypic evolution of cavefish.</title>
        <authorList>
            <person name="Peng Z."/>
        </authorList>
    </citation>
    <scope>NUCLEOTIDE SEQUENCE</scope>
    <source>
        <tissue evidence="14">Muscle</tissue>
    </source>
</reference>
<evidence type="ECO:0000256" key="4">
    <source>
        <dbReference type="ARBA" id="ARBA00022729"/>
    </source>
</evidence>
<dbReference type="GO" id="GO:0008083">
    <property type="term" value="F:growth factor activity"/>
    <property type="evidence" value="ECO:0007669"/>
    <property type="project" value="UniProtKB-KW"/>
</dbReference>
<keyword evidence="8 9" id="KW-1015">Disulfide bond</keyword>
<evidence type="ECO:0000256" key="7">
    <source>
        <dbReference type="ARBA" id="ARBA00023136"/>
    </source>
</evidence>
<evidence type="ECO:0000313" key="15">
    <source>
        <dbReference type="Proteomes" id="UP001059041"/>
    </source>
</evidence>
<comment type="subcellular location">
    <subcellularLocation>
        <location evidence="1">Membrane</location>
        <topology evidence="1">Single-pass membrane protein</topology>
    </subcellularLocation>
</comment>
<dbReference type="PROSITE" id="PS00022">
    <property type="entry name" value="EGF_1"/>
    <property type="match status" value="1"/>
</dbReference>
<proteinExistence type="predicted"/>
<evidence type="ECO:0000256" key="6">
    <source>
        <dbReference type="ARBA" id="ARBA00023030"/>
    </source>
</evidence>
<comment type="caution">
    <text evidence="9">Lacks conserved residue(s) required for the propagation of feature annotation.</text>
</comment>
<evidence type="ECO:0000256" key="10">
    <source>
        <dbReference type="SAM" id="MobiDB-lite"/>
    </source>
</evidence>
<organism evidence="14 15">
    <name type="scientific">Triplophysa rosa</name>
    <name type="common">Cave loach</name>
    <dbReference type="NCBI Taxonomy" id="992332"/>
    <lineage>
        <taxon>Eukaryota</taxon>
        <taxon>Metazoa</taxon>
        <taxon>Chordata</taxon>
        <taxon>Craniata</taxon>
        <taxon>Vertebrata</taxon>
        <taxon>Euteleostomi</taxon>
        <taxon>Actinopterygii</taxon>
        <taxon>Neopterygii</taxon>
        <taxon>Teleostei</taxon>
        <taxon>Ostariophysi</taxon>
        <taxon>Cypriniformes</taxon>
        <taxon>Nemacheilidae</taxon>
        <taxon>Triplophysa</taxon>
    </lineage>
</organism>
<sequence>NLQLISPVLLCVVCSGVFFITAAAAQASGLDHVTVMSASGEGLQSAAGEDLEPEEDQDPSGMFNDPTLLKVHQVSKGEESSHRRSGRKKNRERKKNKNITPVQPKRTASTHKIHSSTADPCLTSHLDYCIHGHCTYLHGLREPVCVCKRGYDGERCGIQLLHTSGEPDDSTSDTAHTALVVMAVVLSIISCLAILLIICVHYRTHHRFQAAFLSSANERETLEKKNIIL</sequence>
<evidence type="ECO:0000256" key="1">
    <source>
        <dbReference type="ARBA" id="ARBA00004167"/>
    </source>
</evidence>
<feature type="disulfide bond" evidence="9">
    <location>
        <begin position="147"/>
        <end position="156"/>
    </location>
</feature>
<evidence type="ECO:0000256" key="5">
    <source>
        <dbReference type="ARBA" id="ARBA00022989"/>
    </source>
</evidence>
<keyword evidence="7 11" id="KW-0472">Membrane</keyword>
<feature type="signal peptide" evidence="12">
    <location>
        <begin position="1"/>
        <end position="25"/>
    </location>
</feature>
<feature type="transmembrane region" description="Helical" evidence="11">
    <location>
        <begin position="178"/>
        <end position="200"/>
    </location>
</feature>
<dbReference type="EMBL" id="JAFHDT010000002">
    <property type="protein sequence ID" value="KAI7813210.1"/>
    <property type="molecule type" value="Genomic_DNA"/>
</dbReference>
<feature type="chain" id="PRO_5040827796" evidence="12">
    <location>
        <begin position="26"/>
        <end position="229"/>
    </location>
</feature>
<keyword evidence="4 12" id="KW-0732">Signal</keyword>
<dbReference type="PANTHER" id="PTHR10740:SF16">
    <property type="entry name" value="AMPHIREGULIN"/>
    <property type="match status" value="1"/>
</dbReference>
<dbReference type="Proteomes" id="UP001059041">
    <property type="component" value="Linkage Group LG2"/>
</dbReference>
<dbReference type="FunFam" id="2.10.25.10:FF:000158">
    <property type="entry name" value="proheparin-binding EGF-like growth factor"/>
    <property type="match status" value="1"/>
</dbReference>
<dbReference type="GO" id="GO:0005154">
    <property type="term" value="F:epidermal growth factor receptor binding"/>
    <property type="evidence" value="ECO:0007669"/>
    <property type="project" value="TreeGrafter"/>
</dbReference>
<dbReference type="GO" id="GO:0007173">
    <property type="term" value="P:epidermal growth factor receptor signaling pathway"/>
    <property type="evidence" value="ECO:0007669"/>
    <property type="project" value="TreeGrafter"/>
</dbReference>
<feature type="domain" description="EGF-like" evidence="13">
    <location>
        <begin position="117"/>
        <end position="157"/>
    </location>
</feature>
<gene>
    <name evidence="14" type="ORF">IRJ41_014579</name>
</gene>
<evidence type="ECO:0000256" key="12">
    <source>
        <dbReference type="SAM" id="SignalP"/>
    </source>
</evidence>
<dbReference type="GO" id="GO:0005615">
    <property type="term" value="C:extracellular space"/>
    <property type="evidence" value="ECO:0007669"/>
    <property type="project" value="TreeGrafter"/>
</dbReference>
<comment type="caution">
    <text evidence="14">The sequence shown here is derived from an EMBL/GenBank/DDBJ whole genome shotgun (WGS) entry which is preliminary data.</text>
</comment>
<dbReference type="GO" id="GO:0008284">
    <property type="term" value="P:positive regulation of cell population proliferation"/>
    <property type="evidence" value="ECO:0007669"/>
    <property type="project" value="TreeGrafter"/>
</dbReference>
<keyword evidence="5 11" id="KW-1133">Transmembrane helix</keyword>
<keyword evidence="3 11" id="KW-0812">Transmembrane</keyword>
<dbReference type="SUPFAM" id="SSF57196">
    <property type="entry name" value="EGF/Laminin"/>
    <property type="match status" value="1"/>
</dbReference>
<evidence type="ECO:0000256" key="8">
    <source>
        <dbReference type="ARBA" id="ARBA00023157"/>
    </source>
</evidence>
<dbReference type="PANTHER" id="PTHR10740">
    <property type="entry name" value="TRANSFORMING GROWTH FACTOR ALPHA"/>
    <property type="match status" value="1"/>
</dbReference>
<dbReference type="PROSITE" id="PS01186">
    <property type="entry name" value="EGF_2"/>
    <property type="match status" value="1"/>
</dbReference>